<feature type="domain" description="NADH:quinone oxidoreductase/Mrp antiporter transmembrane" evidence="18">
    <location>
        <begin position="89"/>
        <end position="358"/>
    </location>
</feature>
<evidence type="ECO:0000256" key="8">
    <source>
        <dbReference type="ARBA" id="ARBA00022692"/>
    </source>
</evidence>
<evidence type="ECO:0000256" key="9">
    <source>
        <dbReference type="ARBA" id="ARBA00022967"/>
    </source>
</evidence>
<dbReference type="RefSeq" id="YP_009161988.1">
    <property type="nucleotide sequence ID" value="NC_027694.1"/>
</dbReference>
<evidence type="ECO:0000256" key="1">
    <source>
        <dbReference type="ARBA" id="ARBA00003257"/>
    </source>
</evidence>
<reference evidence="19" key="1">
    <citation type="journal article" date="2016" name="Ecol. Evol.">
        <title>Mitogenomics reveals high synteny and long evolutionary histories of sympatric cryptic nematode species.</title>
        <authorList>
            <person name="Grosemans T."/>
            <person name="Morris K."/>
            <person name="Thomas W.K."/>
            <person name="Rigaux A."/>
            <person name="Moens T."/>
            <person name="Derycke S."/>
        </authorList>
    </citation>
    <scope>NUCLEOTIDE SEQUENCE</scope>
</reference>
<dbReference type="GO" id="GO:0015990">
    <property type="term" value="P:electron transport coupled proton transport"/>
    <property type="evidence" value="ECO:0007669"/>
    <property type="project" value="TreeGrafter"/>
</dbReference>
<keyword evidence="15 17" id="KW-0472">Membrane</keyword>
<name>A0A0K0WVG4_9BILA</name>
<feature type="transmembrane region" description="Helical" evidence="17">
    <location>
        <begin position="217"/>
        <end position="239"/>
    </location>
</feature>
<protein>
    <recommendedName>
        <fullName evidence="5 17">NADH-ubiquinone oxidoreductase chain 4</fullName>
        <ecNumber evidence="4 17">7.1.1.2</ecNumber>
    </recommendedName>
</protein>
<dbReference type="GO" id="GO:0042773">
    <property type="term" value="P:ATP synthesis coupled electron transport"/>
    <property type="evidence" value="ECO:0007669"/>
    <property type="project" value="InterPro"/>
</dbReference>
<dbReference type="PANTHER" id="PTHR43507">
    <property type="entry name" value="NADH-UBIQUINONE OXIDOREDUCTASE CHAIN 4"/>
    <property type="match status" value="1"/>
</dbReference>
<comment type="catalytic activity">
    <reaction evidence="16 17">
        <text>a ubiquinone + NADH + 5 H(+)(in) = a ubiquinol + NAD(+) + 4 H(+)(out)</text>
        <dbReference type="Rhea" id="RHEA:29091"/>
        <dbReference type="Rhea" id="RHEA-COMP:9565"/>
        <dbReference type="Rhea" id="RHEA-COMP:9566"/>
        <dbReference type="ChEBI" id="CHEBI:15378"/>
        <dbReference type="ChEBI" id="CHEBI:16389"/>
        <dbReference type="ChEBI" id="CHEBI:17976"/>
        <dbReference type="ChEBI" id="CHEBI:57540"/>
        <dbReference type="ChEBI" id="CHEBI:57945"/>
        <dbReference type="EC" id="7.1.1.2"/>
    </reaction>
</comment>
<evidence type="ECO:0000256" key="16">
    <source>
        <dbReference type="ARBA" id="ARBA00049551"/>
    </source>
</evidence>
<keyword evidence="12 17" id="KW-0520">NAD</keyword>
<feature type="transmembrane region" description="Helical" evidence="17">
    <location>
        <begin position="346"/>
        <end position="367"/>
    </location>
</feature>
<dbReference type="GO" id="GO:0048039">
    <property type="term" value="F:ubiquinone binding"/>
    <property type="evidence" value="ECO:0007669"/>
    <property type="project" value="TreeGrafter"/>
</dbReference>
<feature type="transmembrane region" description="Helical" evidence="17">
    <location>
        <begin position="70"/>
        <end position="86"/>
    </location>
</feature>
<evidence type="ECO:0000256" key="12">
    <source>
        <dbReference type="ARBA" id="ARBA00023027"/>
    </source>
</evidence>
<feature type="transmembrane region" description="Helical" evidence="17">
    <location>
        <begin position="45"/>
        <end position="63"/>
    </location>
</feature>
<dbReference type="GO" id="GO:0003954">
    <property type="term" value="F:NADH dehydrogenase activity"/>
    <property type="evidence" value="ECO:0007669"/>
    <property type="project" value="TreeGrafter"/>
</dbReference>
<dbReference type="EC" id="7.1.1.2" evidence="4 17"/>
<evidence type="ECO:0000313" key="19">
    <source>
        <dbReference type="EMBL" id="AKS28838.1"/>
    </source>
</evidence>
<feature type="transmembrane region" description="Helical" evidence="17">
    <location>
        <begin position="92"/>
        <end position="110"/>
    </location>
</feature>
<dbReference type="InterPro" id="IPR001750">
    <property type="entry name" value="ND/Mrp_TM"/>
</dbReference>
<dbReference type="GO" id="GO:0008137">
    <property type="term" value="F:NADH dehydrogenase (ubiquinone) activity"/>
    <property type="evidence" value="ECO:0007669"/>
    <property type="project" value="UniProtKB-UniRule"/>
</dbReference>
<keyword evidence="10 17" id="KW-0249">Electron transport</keyword>
<keyword evidence="6 17" id="KW-0813">Transport</keyword>
<comment type="function">
    <text evidence="17">Core subunit of the mitochondrial membrane respiratory chain NADH dehydrogenase (Complex I) which catalyzes electron transfer from NADH through the respiratory chain, using ubiquinone as an electron acceptor. Essential for the catalytic activity and assembly of complex I.</text>
</comment>
<gene>
    <name evidence="19" type="primary">ND4</name>
</gene>
<dbReference type="PANTHER" id="PTHR43507:SF20">
    <property type="entry name" value="NADH-UBIQUINONE OXIDOREDUCTASE CHAIN 4"/>
    <property type="match status" value="1"/>
</dbReference>
<evidence type="ECO:0000256" key="6">
    <source>
        <dbReference type="ARBA" id="ARBA00022448"/>
    </source>
</evidence>
<accession>A0A0K0WVG4</accession>
<dbReference type="Pfam" id="PF00361">
    <property type="entry name" value="Proton_antipo_M"/>
    <property type="match status" value="1"/>
</dbReference>
<comment type="function">
    <text evidence="1">Core subunit of the mitochondrial membrane respiratory chain NADH dehydrogenase (Complex I) that is believed to belong to the minimal assembly required for catalysis. Complex I functions in the transfer of electrons from NADH to the respiratory chain. The immediate electron acceptor for the enzyme is believed to be ubiquinone.</text>
</comment>
<dbReference type="PRINTS" id="PR01437">
    <property type="entry name" value="NUOXDRDTASE4"/>
</dbReference>
<organism evidence="19">
    <name type="scientific">Litoditis aff. marina PmI</name>
    <dbReference type="NCBI Taxonomy" id="1656229"/>
    <lineage>
        <taxon>Eukaryota</taxon>
        <taxon>Metazoa</taxon>
        <taxon>Ecdysozoa</taxon>
        <taxon>Nematoda</taxon>
        <taxon>Chromadorea</taxon>
        <taxon>Rhabditida</taxon>
        <taxon>Rhabditina</taxon>
        <taxon>Rhabditomorpha</taxon>
        <taxon>Rhabditoidea</taxon>
        <taxon>Rhabditidae</taxon>
        <taxon>Litoditis</taxon>
    </lineage>
</organism>
<evidence type="ECO:0000256" key="4">
    <source>
        <dbReference type="ARBA" id="ARBA00012944"/>
    </source>
</evidence>
<feature type="transmembrane region" description="Helical" evidence="17">
    <location>
        <begin position="246"/>
        <end position="267"/>
    </location>
</feature>
<feature type="transmembrane region" description="Helical" evidence="17">
    <location>
        <begin position="160"/>
        <end position="180"/>
    </location>
</feature>
<comment type="subcellular location">
    <subcellularLocation>
        <location evidence="2 17">Mitochondrion membrane</location>
        <topology evidence="2 17">Multi-pass membrane protein</topology>
    </subcellularLocation>
</comment>
<evidence type="ECO:0000256" key="17">
    <source>
        <dbReference type="RuleBase" id="RU003297"/>
    </source>
</evidence>
<keyword evidence="9" id="KW-1278">Translocase</keyword>
<keyword evidence="8 17" id="KW-0812">Transmembrane</keyword>
<feature type="transmembrane region" description="Helical" evidence="17">
    <location>
        <begin position="122"/>
        <end position="140"/>
    </location>
</feature>
<geneLocation type="mitochondrion" evidence="19"/>
<feature type="transmembrane region" description="Helical" evidence="17">
    <location>
        <begin position="192"/>
        <end position="211"/>
    </location>
</feature>
<evidence type="ECO:0000256" key="5">
    <source>
        <dbReference type="ARBA" id="ARBA00021006"/>
    </source>
</evidence>
<feature type="transmembrane region" description="Helical" evidence="17">
    <location>
        <begin position="273"/>
        <end position="291"/>
    </location>
</feature>
<dbReference type="GeneID" id="25194374"/>
<dbReference type="EMBL" id="KR815450">
    <property type="protein sequence ID" value="AKS28838.1"/>
    <property type="molecule type" value="Genomic_DNA"/>
</dbReference>
<keyword evidence="13 17" id="KW-0830">Ubiquinone</keyword>
<feature type="transmembrane region" description="Helical" evidence="17">
    <location>
        <begin position="387"/>
        <end position="407"/>
    </location>
</feature>
<keyword evidence="11 17" id="KW-1133">Transmembrane helix</keyword>
<evidence type="ECO:0000256" key="10">
    <source>
        <dbReference type="ARBA" id="ARBA00022982"/>
    </source>
</evidence>
<evidence type="ECO:0000256" key="3">
    <source>
        <dbReference type="ARBA" id="ARBA00009025"/>
    </source>
</evidence>
<comment type="similarity">
    <text evidence="3 17">Belongs to the complex I subunit 4 family.</text>
</comment>
<evidence type="ECO:0000256" key="14">
    <source>
        <dbReference type="ARBA" id="ARBA00023128"/>
    </source>
</evidence>
<evidence type="ECO:0000259" key="18">
    <source>
        <dbReference type="Pfam" id="PF00361"/>
    </source>
</evidence>
<dbReference type="GO" id="GO:0031966">
    <property type="term" value="C:mitochondrial membrane"/>
    <property type="evidence" value="ECO:0007669"/>
    <property type="project" value="UniProtKB-SubCell"/>
</dbReference>
<evidence type="ECO:0000256" key="13">
    <source>
        <dbReference type="ARBA" id="ARBA00023075"/>
    </source>
</evidence>
<keyword evidence="14 17" id="KW-0496">Mitochondrion</keyword>
<feature type="transmembrane region" description="Helical" evidence="17">
    <location>
        <begin position="12"/>
        <end position="33"/>
    </location>
</feature>
<evidence type="ECO:0000256" key="11">
    <source>
        <dbReference type="ARBA" id="ARBA00022989"/>
    </source>
</evidence>
<dbReference type="CTD" id="4538"/>
<sequence>MLDFFLVTLIWFMKPTYFFFFILFFCVVIFNNYSWMGLFMVIDSYTFILLIIMSVFILGMILMSEKNNNLLILSEMLVIICILFFIPSNMMMLYMFFELSMFPILVMILGYGSQIEKINSSYYLMFYAAFCSFPFLFVYFKSDFSLVFSYFDFLISWEMFFILSLSFMMKFPIYFLHLWLPKAHVEAPTTASMLLAGLLLKLGTAGFLRILGSMNFIHNNVWMIIAFLGMILGSFCCVFQSDSKSLAAYSSVTHMSFLLLSLIFITMSSKTSSLMLMLAHGYTSTLMFYLIGEFYHTSSSRMIYFMNSFFSSSMIMGILFSVVFLSNSGVPPSLSFLSEFMVISNSIIFTKSVFMMIFIYFVVSFYYSLFLITNSLMGKEFLNMNNWNVGFSAPLVLMMYNIFWISVFY</sequence>
<keyword evidence="7 17" id="KW-0679">Respiratory chain</keyword>
<evidence type="ECO:0000256" key="15">
    <source>
        <dbReference type="ARBA" id="ARBA00023136"/>
    </source>
</evidence>
<dbReference type="InterPro" id="IPR003918">
    <property type="entry name" value="NADH_UbQ_OxRdtase"/>
</dbReference>
<feature type="transmembrane region" description="Helical" evidence="17">
    <location>
        <begin position="303"/>
        <end position="326"/>
    </location>
</feature>
<dbReference type="AlphaFoldDB" id="A0A0K0WVG4"/>
<proteinExistence type="inferred from homology"/>
<evidence type="ECO:0000256" key="2">
    <source>
        <dbReference type="ARBA" id="ARBA00004225"/>
    </source>
</evidence>
<evidence type="ECO:0000256" key="7">
    <source>
        <dbReference type="ARBA" id="ARBA00022660"/>
    </source>
</evidence>